<feature type="compositionally biased region" description="Basic and acidic residues" evidence="1">
    <location>
        <begin position="67"/>
        <end position="77"/>
    </location>
</feature>
<feature type="compositionally biased region" description="Polar residues" evidence="1">
    <location>
        <begin position="56"/>
        <end position="66"/>
    </location>
</feature>
<sequence length="187" mass="20119">MIGCNIRFEACSIVKFCSDGSDDDCPLSLLSIFLSRIETKTTSNPMRNRGHAGRFQRNSFNGSPTRTRADNEHRAGDENAVPAGSVCAETVVVASLASICGSSRPQQFRFSSQPRSRFIPGSSERNVQAWSSFDSLKSTISMRFLSADATICMRIKNDSLGSFAARKGAALRGCRLCPPAGQAGNLG</sequence>
<dbReference type="EMBL" id="MU004310">
    <property type="protein sequence ID" value="KAF2659017.1"/>
    <property type="molecule type" value="Genomic_DNA"/>
</dbReference>
<organism evidence="2 3">
    <name type="scientific">Lophiostoma macrostomum CBS 122681</name>
    <dbReference type="NCBI Taxonomy" id="1314788"/>
    <lineage>
        <taxon>Eukaryota</taxon>
        <taxon>Fungi</taxon>
        <taxon>Dikarya</taxon>
        <taxon>Ascomycota</taxon>
        <taxon>Pezizomycotina</taxon>
        <taxon>Dothideomycetes</taxon>
        <taxon>Pleosporomycetidae</taxon>
        <taxon>Pleosporales</taxon>
        <taxon>Lophiostomataceae</taxon>
        <taxon>Lophiostoma</taxon>
    </lineage>
</organism>
<dbReference type="AlphaFoldDB" id="A0A6A6TII4"/>
<gene>
    <name evidence="2" type="ORF">K491DRAFT_225781</name>
</gene>
<feature type="region of interest" description="Disordered" evidence="1">
    <location>
        <begin position="43"/>
        <end position="79"/>
    </location>
</feature>
<evidence type="ECO:0000256" key="1">
    <source>
        <dbReference type="SAM" id="MobiDB-lite"/>
    </source>
</evidence>
<reference evidence="2" key="1">
    <citation type="journal article" date="2020" name="Stud. Mycol.">
        <title>101 Dothideomycetes genomes: a test case for predicting lifestyles and emergence of pathogens.</title>
        <authorList>
            <person name="Haridas S."/>
            <person name="Albert R."/>
            <person name="Binder M."/>
            <person name="Bloem J."/>
            <person name="Labutti K."/>
            <person name="Salamov A."/>
            <person name="Andreopoulos B."/>
            <person name="Baker S."/>
            <person name="Barry K."/>
            <person name="Bills G."/>
            <person name="Bluhm B."/>
            <person name="Cannon C."/>
            <person name="Castanera R."/>
            <person name="Culley D."/>
            <person name="Daum C."/>
            <person name="Ezra D."/>
            <person name="Gonzalez J."/>
            <person name="Henrissat B."/>
            <person name="Kuo A."/>
            <person name="Liang C."/>
            <person name="Lipzen A."/>
            <person name="Lutzoni F."/>
            <person name="Magnuson J."/>
            <person name="Mondo S."/>
            <person name="Nolan M."/>
            <person name="Ohm R."/>
            <person name="Pangilinan J."/>
            <person name="Park H.-J."/>
            <person name="Ramirez L."/>
            <person name="Alfaro M."/>
            <person name="Sun H."/>
            <person name="Tritt A."/>
            <person name="Yoshinaga Y."/>
            <person name="Zwiers L.-H."/>
            <person name="Turgeon B."/>
            <person name="Goodwin S."/>
            <person name="Spatafora J."/>
            <person name="Crous P."/>
            <person name="Grigoriev I."/>
        </authorList>
    </citation>
    <scope>NUCLEOTIDE SEQUENCE</scope>
    <source>
        <strain evidence="2">CBS 122681</strain>
    </source>
</reference>
<dbReference type="Proteomes" id="UP000799324">
    <property type="component" value="Unassembled WGS sequence"/>
</dbReference>
<protein>
    <submittedName>
        <fullName evidence="2">Uncharacterized protein</fullName>
    </submittedName>
</protein>
<keyword evidence="3" id="KW-1185">Reference proteome</keyword>
<evidence type="ECO:0000313" key="2">
    <source>
        <dbReference type="EMBL" id="KAF2659017.1"/>
    </source>
</evidence>
<name>A0A6A6TII4_9PLEO</name>
<evidence type="ECO:0000313" key="3">
    <source>
        <dbReference type="Proteomes" id="UP000799324"/>
    </source>
</evidence>
<proteinExistence type="predicted"/>
<accession>A0A6A6TII4</accession>